<keyword evidence="3" id="KW-1185">Reference proteome</keyword>
<reference evidence="2 3" key="1">
    <citation type="submission" date="2024-11" db="EMBL/GenBank/DDBJ databases">
        <title>Chromosome-level genome assembly of the freshwater bivalve Anodonta woodiana.</title>
        <authorList>
            <person name="Chen X."/>
        </authorList>
    </citation>
    <scope>NUCLEOTIDE SEQUENCE [LARGE SCALE GENOMIC DNA]</scope>
    <source>
        <strain evidence="2">MN2024</strain>
        <tissue evidence="2">Gills</tissue>
    </source>
</reference>
<feature type="transmembrane region" description="Helical" evidence="1">
    <location>
        <begin position="183"/>
        <end position="205"/>
    </location>
</feature>
<gene>
    <name evidence="2" type="ORF">ACJMK2_033545</name>
</gene>
<keyword evidence="1" id="KW-0812">Transmembrane</keyword>
<evidence type="ECO:0008006" key="4">
    <source>
        <dbReference type="Google" id="ProtNLM"/>
    </source>
</evidence>
<evidence type="ECO:0000256" key="1">
    <source>
        <dbReference type="SAM" id="Phobius"/>
    </source>
</evidence>
<evidence type="ECO:0000313" key="3">
    <source>
        <dbReference type="Proteomes" id="UP001634394"/>
    </source>
</evidence>
<accession>A0ABD3WNP9</accession>
<keyword evidence="1" id="KW-1133">Transmembrane helix</keyword>
<dbReference type="Proteomes" id="UP001634394">
    <property type="component" value="Unassembled WGS sequence"/>
</dbReference>
<proteinExistence type="predicted"/>
<comment type="caution">
    <text evidence="2">The sequence shown here is derived from an EMBL/GenBank/DDBJ whole genome shotgun (WGS) entry which is preliminary data.</text>
</comment>
<sequence length="258" mass="27647">MTDSTAVTSTSTSSELTMPMSVKTLPNEKYPVISVTSLKAGLTTKLFTSGSSTPKYKTLSSTPTAQSSQAISSLLIKGDVTVRLDQVKNIIAQLICSNLTDKDLKALSISASAKVVFGTDGLYIYTVSYAGNSVPAEEILRKVNDSMNNSQTLSSALAALDMQQYQGEITETQSDKNWIEEHVGIVAGVGSAVLLFLAFSVVCIVRRNRSVHKEQAANYPHNGYASFASGNQELKCTISDYNGHIAPGALHFTYSTKL</sequence>
<keyword evidence="1" id="KW-0472">Membrane</keyword>
<organism evidence="2 3">
    <name type="scientific">Sinanodonta woodiana</name>
    <name type="common">Chinese pond mussel</name>
    <name type="synonym">Anodonta woodiana</name>
    <dbReference type="NCBI Taxonomy" id="1069815"/>
    <lineage>
        <taxon>Eukaryota</taxon>
        <taxon>Metazoa</taxon>
        <taxon>Spiralia</taxon>
        <taxon>Lophotrochozoa</taxon>
        <taxon>Mollusca</taxon>
        <taxon>Bivalvia</taxon>
        <taxon>Autobranchia</taxon>
        <taxon>Heteroconchia</taxon>
        <taxon>Palaeoheterodonta</taxon>
        <taxon>Unionida</taxon>
        <taxon>Unionoidea</taxon>
        <taxon>Unionidae</taxon>
        <taxon>Unioninae</taxon>
        <taxon>Sinanodonta</taxon>
    </lineage>
</organism>
<dbReference type="AlphaFoldDB" id="A0ABD3WNP9"/>
<evidence type="ECO:0000313" key="2">
    <source>
        <dbReference type="EMBL" id="KAL3875612.1"/>
    </source>
</evidence>
<dbReference type="EMBL" id="JBJQND010000005">
    <property type="protein sequence ID" value="KAL3875612.1"/>
    <property type="molecule type" value="Genomic_DNA"/>
</dbReference>
<name>A0ABD3WNP9_SINWO</name>
<protein>
    <recommendedName>
        <fullName evidence="4">SEA domain-containing protein</fullName>
    </recommendedName>
</protein>